<evidence type="ECO:0000313" key="7">
    <source>
        <dbReference type="Proteomes" id="UP001165287"/>
    </source>
</evidence>
<reference evidence="6" key="1">
    <citation type="submission" date="2024-05" db="EMBL/GenBank/DDBJ databases">
        <title>Metabacillus sp. nov., isolated from the rhizosphere soil of tomato plants.</title>
        <authorList>
            <person name="Ma R."/>
        </authorList>
    </citation>
    <scope>NUCLEOTIDE SEQUENCE</scope>
    <source>
        <strain evidence="6">DBTR6</strain>
    </source>
</reference>
<dbReference type="Gene3D" id="3.60.15.10">
    <property type="entry name" value="Ribonuclease Z/Hydroxyacylglutathione hydrolase-like"/>
    <property type="match status" value="1"/>
</dbReference>
<sequence>MKWRRLPLGPIQTNCYLFSNDEKECLVIDPGGDANKLISILQQQHLKPVAILLTHAHFDHIGAVDEIRNEWKIPVYVHKNEKDWLTNPSLNASQNFMGGAVTVSEADELIKSEGTLTIGSFSLQVYETPGHSPGSVSYYSAEAGLVFSGDALFAGSIGRTDLLDGNHDQLIKSIQDKLLTLPEDTLVLSGHGPETSIEAEMERNPFLNGF</sequence>
<evidence type="ECO:0000256" key="3">
    <source>
        <dbReference type="ARBA" id="ARBA00022801"/>
    </source>
</evidence>
<keyword evidence="4" id="KW-0862">Zinc</keyword>
<keyword evidence="3" id="KW-0378">Hydrolase</keyword>
<dbReference type="PANTHER" id="PTHR46233:SF3">
    <property type="entry name" value="HYDROXYACYLGLUTATHIONE HYDROLASE GLOC"/>
    <property type="match status" value="1"/>
</dbReference>
<dbReference type="EMBL" id="JAIQUM010000008">
    <property type="protein sequence ID" value="MBZ5749728.1"/>
    <property type="molecule type" value="Genomic_DNA"/>
</dbReference>
<dbReference type="InterPro" id="IPR036866">
    <property type="entry name" value="RibonucZ/Hydroxyglut_hydro"/>
</dbReference>
<proteinExistence type="predicted"/>
<dbReference type="Pfam" id="PF00753">
    <property type="entry name" value="Lactamase_B"/>
    <property type="match status" value="1"/>
</dbReference>
<dbReference type="SMART" id="SM00849">
    <property type="entry name" value="Lactamase_B"/>
    <property type="match status" value="1"/>
</dbReference>
<protein>
    <submittedName>
        <fullName evidence="6">MBL fold metallo-hydrolase</fullName>
    </submittedName>
</protein>
<accession>A0ABS7UN51</accession>
<evidence type="ECO:0000256" key="4">
    <source>
        <dbReference type="ARBA" id="ARBA00022833"/>
    </source>
</evidence>
<keyword evidence="2" id="KW-0479">Metal-binding</keyword>
<name>A0ABS7UN51_9BACI</name>
<evidence type="ECO:0000256" key="2">
    <source>
        <dbReference type="ARBA" id="ARBA00022723"/>
    </source>
</evidence>
<dbReference type="InterPro" id="IPR001279">
    <property type="entry name" value="Metallo-B-lactamas"/>
</dbReference>
<comment type="cofactor">
    <cofactor evidence="1">
        <name>Zn(2+)</name>
        <dbReference type="ChEBI" id="CHEBI:29105"/>
    </cofactor>
</comment>
<evidence type="ECO:0000313" key="6">
    <source>
        <dbReference type="EMBL" id="MBZ5749728.1"/>
    </source>
</evidence>
<feature type="domain" description="Metallo-beta-lactamase" evidence="5">
    <location>
        <begin position="12"/>
        <end position="191"/>
    </location>
</feature>
<dbReference type="CDD" id="cd06262">
    <property type="entry name" value="metallo-hydrolase-like_MBL-fold"/>
    <property type="match status" value="1"/>
</dbReference>
<organism evidence="6 7">
    <name type="scientific">Metabacillus rhizolycopersici</name>
    <dbReference type="NCBI Taxonomy" id="2875709"/>
    <lineage>
        <taxon>Bacteria</taxon>
        <taxon>Bacillati</taxon>
        <taxon>Bacillota</taxon>
        <taxon>Bacilli</taxon>
        <taxon>Bacillales</taxon>
        <taxon>Bacillaceae</taxon>
        <taxon>Metabacillus</taxon>
    </lineage>
</organism>
<comment type="caution">
    <text evidence="6">The sequence shown here is derived from an EMBL/GenBank/DDBJ whole genome shotgun (WGS) entry which is preliminary data.</text>
</comment>
<dbReference type="PANTHER" id="PTHR46233">
    <property type="entry name" value="HYDROXYACYLGLUTATHIONE HYDROLASE GLOC"/>
    <property type="match status" value="1"/>
</dbReference>
<evidence type="ECO:0000256" key="1">
    <source>
        <dbReference type="ARBA" id="ARBA00001947"/>
    </source>
</evidence>
<gene>
    <name evidence="6" type="ORF">K9V48_05625</name>
</gene>
<dbReference type="SUPFAM" id="SSF56281">
    <property type="entry name" value="Metallo-hydrolase/oxidoreductase"/>
    <property type="match status" value="1"/>
</dbReference>
<dbReference type="Proteomes" id="UP001165287">
    <property type="component" value="Unassembled WGS sequence"/>
</dbReference>
<evidence type="ECO:0000259" key="5">
    <source>
        <dbReference type="SMART" id="SM00849"/>
    </source>
</evidence>
<dbReference type="RefSeq" id="WP_224137623.1">
    <property type="nucleotide sequence ID" value="NZ_JAIQUM010000008.1"/>
</dbReference>
<keyword evidence="7" id="KW-1185">Reference proteome</keyword>
<dbReference type="InterPro" id="IPR051453">
    <property type="entry name" value="MBL_Glyoxalase_II"/>
</dbReference>